<evidence type="ECO:0000256" key="5">
    <source>
        <dbReference type="ARBA" id="ARBA00022898"/>
    </source>
</evidence>
<proteinExistence type="inferred from homology"/>
<dbReference type="PANTHER" id="PTHR46383:SF1">
    <property type="entry name" value="ASPARTATE AMINOTRANSFERASE"/>
    <property type="match status" value="1"/>
</dbReference>
<gene>
    <name evidence="7" type="ORF">DSLASN_48620</name>
</gene>
<dbReference type="NCBIfam" id="NF006388">
    <property type="entry name" value="PRK08637.1"/>
    <property type="match status" value="1"/>
</dbReference>
<keyword evidence="4" id="KW-0808">Transferase</keyword>
<dbReference type="PANTHER" id="PTHR46383">
    <property type="entry name" value="ASPARTATE AMINOTRANSFERASE"/>
    <property type="match status" value="1"/>
</dbReference>
<organism evidence="7 8">
    <name type="scientific">Desulfoluna limicola</name>
    <dbReference type="NCBI Taxonomy" id="2810562"/>
    <lineage>
        <taxon>Bacteria</taxon>
        <taxon>Pseudomonadati</taxon>
        <taxon>Thermodesulfobacteriota</taxon>
        <taxon>Desulfobacteria</taxon>
        <taxon>Desulfobacterales</taxon>
        <taxon>Desulfolunaceae</taxon>
        <taxon>Desulfoluna</taxon>
    </lineage>
</organism>
<dbReference type="CDD" id="cd00609">
    <property type="entry name" value="AAT_like"/>
    <property type="match status" value="1"/>
</dbReference>
<reference evidence="7 8" key="1">
    <citation type="submission" date="2021-02" db="EMBL/GenBank/DDBJ databases">
        <title>Complete genome of Desulfoluna sp. strain ASN36.</title>
        <authorList>
            <person name="Takahashi A."/>
            <person name="Kojima H."/>
            <person name="Fukui M."/>
        </authorList>
    </citation>
    <scope>NUCLEOTIDE SEQUENCE [LARGE SCALE GENOMIC DNA]</scope>
    <source>
        <strain evidence="7 8">ASN36</strain>
    </source>
</reference>
<sequence>MNEIAKQLNDEIEQGNGHLMEMLAQVGKNLFFPKGILSQSAEAKQKAHRINATIGIAKEEGGIMCLPSVMDSIEGLAPENSLTYAPSFGIPALRAAWKEAMYEKNPSLSDKEVSLPVVTCGITHSISVVADVWVDPDDVVILPDMMWGNYNMILSVRRGATLSKYNLFNNAGGLDLEAFEAKVKEEAAKRDKIIVLLNFPQNPTGYTATKTEAAKIADILEEVAKGGTNVIAMTDDAYFGLFYEEETLKESIFSLIAGRHERLLAIKMDGATKEDYVWGLRVAFVTYGIPACENQAAVYDALEKKTAGAVRGNISNASHLSQSIVLKAMQSEGYWESKEEKGKTLKARANKVGEVARDTKYADAWSVYPFNSGYFMCIALKNTDAETLRLHLLDKYGVGLIALGATDIRVAFSCLELGDVEALFDIIYQGVQDLAG</sequence>
<evidence type="ECO:0000256" key="3">
    <source>
        <dbReference type="ARBA" id="ARBA00022576"/>
    </source>
</evidence>
<dbReference type="Proteomes" id="UP001320148">
    <property type="component" value="Chromosome"/>
</dbReference>
<keyword evidence="8" id="KW-1185">Reference proteome</keyword>
<evidence type="ECO:0000313" key="7">
    <source>
        <dbReference type="EMBL" id="BCS99230.1"/>
    </source>
</evidence>
<dbReference type="InterPro" id="IPR015421">
    <property type="entry name" value="PyrdxlP-dep_Trfase_major"/>
</dbReference>
<evidence type="ECO:0000256" key="4">
    <source>
        <dbReference type="ARBA" id="ARBA00022679"/>
    </source>
</evidence>
<keyword evidence="5" id="KW-0663">Pyridoxal phosphate</keyword>
<dbReference type="Pfam" id="PF00155">
    <property type="entry name" value="Aminotran_1_2"/>
    <property type="match status" value="1"/>
</dbReference>
<keyword evidence="3" id="KW-0032">Aminotransferase</keyword>
<dbReference type="Gene3D" id="3.40.640.10">
    <property type="entry name" value="Type I PLP-dependent aspartate aminotransferase-like (Major domain)"/>
    <property type="match status" value="1"/>
</dbReference>
<dbReference type="RefSeq" id="WP_236890575.1">
    <property type="nucleotide sequence ID" value="NZ_AP024488.1"/>
</dbReference>
<comment type="cofactor">
    <cofactor evidence="1">
        <name>pyridoxal 5'-phosphate</name>
        <dbReference type="ChEBI" id="CHEBI:597326"/>
    </cofactor>
</comment>
<dbReference type="InterPro" id="IPR050596">
    <property type="entry name" value="AspAT/PAT-like"/>
</dbReference>
<evidence type="ECO:0000313" key="8">
    <source>
        <dbReference type="Proteomes" id="UP001320148"/>
    </source>
</evidence>
<evidence type="ECO:0000256" key="1">
    <source>
        <dbReference type="ARBA" id="ARBA00001933"/>
    </source>
</evidence>
<name>A0ABM7PNU7_9BACT</name>
<dbReference type="InterPro" id="IPR015422">
    <property type="entry name" value="PyrdxlP-dep_Trfase_small"/>
</dbReference>
<evidence type="ECO:0000256" key="2">
    <source>
        <dbReference type="ARBA" id="ARBA00007441"/>
    </source>
</evidence>
<protein>
    <recommendedName>
        <fullName evidence="6">Aminotransferase class I/classII large domain-containing protein</fullName>
    </recommendedName>
</protein>
<comment type="similarity">
    <text evidence="2">Belongs to the class-I pyridoxal-phosphate-dependent aminotransferase family.</text>
</comment>
<dbReference type="Gene3D" id="3.90.1150.10">
    <property type="entry name" value="Aspartate Aminotransferase, domain 1"/>
    <property type="match status" value="1"/>
</dbReference>
<dbReference type="InterPro" id="IPR015424">
    <property type="entry name" value="PyrdxlP-dep_Trfase"/>
</dbReference>
<accession>A0ABM7PNU7</accession>
<dbReference type="InterPro" id="IPR004839">
    <property type="entry name" value="Aminotransferase_I/II_large"/>
</dbReference>
<evidence type="ECO:0000259" key="6">
    <source>
        <dbReference type="Pfam" id="PF00155"/>
    </source>
</evidence>
<feature type="domain" description="Aminotransferase class I/classII large" evidence="6">
    <location>
        <begin position="55"/>
        <end position="423"/>
    </location>
</feature>
<dbReference type="SUPFAM" id="SSF53383">
    <property type="entry name" value="PLP-dependent transferases"/>
    <property type="match status" value="1"/>
</dbReference>
<dbReference type="EMBL" id="AP024488">
    <property type="protein sequence ID" value="BCS99230.1"/>
    <property type="molecule type" value="Genomic_DNA"/>
</dbReference>